<organism evidence="4 5">
    <name type="scientific">Exophiala bonariae</name>
    <dbReference type="NCBI Taxonomy" id="1690606"/>
    <lineage>
        <taxon>Eukaryota</taxon>
        <taxon>Fungi</taxon>
        <taxon>Dikarya</taxon>
        <taxon>Ascomycota</taxon>
        <taxon>Pezizomycotina</taxon>
        <taxon>Eurotiomycetes</taxon>
        <taxon>Chaetothyriomycetidae</taxon>
        <taxon>Chaetothyriales</taxon>
        <taxon>Herpotrichiellaceae</taxon>
        <taxon>Exophiala</taxon>
    </lineage>
</organism>
<keyword evidence="5" id="KW-1185">Reference proteome</keyword>
<comment type="caution">
    <text evidence="4">The sequence shown here is derived from an EMBL/GenBank/DDBJ whole genome shotgun (WGS) entry which is preliminary data.</text>
</comment>
<dbReference type="InterPro" id="IPR002110">
    <property type="entry name" value="Ankyrin_rpt"/>
</dbReference>
<evidence type="ECO:0000313" key="5">
    <source>
        <dbReference type="Proteomes" id="UP001358417"/>
    </source>
</evidence>
<dbReference type="PROSITE" id="PS50088">
    <property type="entry name" value="ANK_REPEAT"/>
    <property type="match status" value="1"/>
</dbReference>
<dbReference type="Gene3D" id="1.25.40.20">
    <property type="entry name" value="Ankyrin repeat-containing domain"/>
    <property type="match status" value="2"/>
</dbReference>
<dbReference type="EMBL" id="JAVRRD010000029">
    <property type="protein sequence ID" value="KAK5046724.1"/>
    <property type="molecule type" value="Genomic_DNA"/>
</dbReference>
<dbReference type="InterPro" id="IPR036770">
    <property type="entry name" value="Ankyrin_rpt-contain_sf"/>
</dbReference>
<evidence type="ECO:0000256" key="1">
    <source>
        <dbReference type="ARBA" id="ARBA00022737"/>
    </source>
</evidence>
<accession>A0AAV9N1M3</accession>
<keyword evidence="2 3" id="KW-0040">ANK repeat</keyword>
<reference evidence="4 5" key="1">
    <citation type="submission" date="2023-08" db="EMBL/GenBank/DDBJ databases">
        <title>Black Yeasts Isolated from many extreme environments.</title>
        <authorList>
            <person name="Coleine C."/>
            <person name="Stajich J.E."/>
            <person name="Selbmann L."/>
        </authorList>
    </citation>
    <scope>NUCLEOTIDE SEQUENCE [LARGE SCALE GENOMIC DNA]</scope>
    <source>
        <strain evidence="4 5">CCFEE 5792</strain>
    </source>
</reference>
<evidence type="ECO:0000313" key="4">
    <source>
        <dbReference type="EMBL" id="KAK5046724.1"/>
    </source>
</evidence>
<evidence type="ECO:0000256" key="3">
    <source>
        <dbReference type="PROSITE-ProRule" id="PRU00023"/>
    </source>
</evidence>
<dbReference type="RefSeq" id="XP_064702307.1">
    <property type="nucleotide sequence ID" value="XM_064851038.1"/>
</dbReference>
<protein>
    <submittedName>
        <fullName evidence="4">Uncharacterized protein</fullName>
    </submittedName>
</protein>
<dbReference type="Proteomes" id="UP001358417">
    <property type="component" value="Unassembled WGS sequence"/>
</dbReference>
<dbReference type="Pfam" id="PF12796">
    <property type="entry name" value="Ank_2"/>
    <property type="match status" value="2"/>
</dbReference>
<dbReference type="SUPFAM" id="SSF48403">
    <property type="entry name" value="Ankyrin repeat"/>
    <property type="match status" value="1"/>
</dbReference>
<gene>
    <name evidence="4" type="ORF">LTR84_007485</name>
</gene>
<evidence type="ECO:0000256" key="2">
    <source>
        <dbReference type="ARBA" id="ARBA00023043"/>
    </source>
</evidence>
<keyword evidence="1" id="KW-0677">Repeat</keyword>
<name>A0AAV9N1M3_9EURO</name>
<dbReference type="GeneID" id="89975651"/>
<sequence length="204" mass="22412">MPTKEQILISALKLRNLSMIEQTLEQGIDMAILASTELGIRVFMAAAKARLMCLISNLYGFRVPVDFEDEDGFTALICASQEHHDVVHFLLEKGADVNRSNKYREATLQIAANVNAIDEEGHTPLHEAIRCGQQNVVQTLLEGNARIGILDMDGNDALHLAMMAHRPPALDMRPIIELLQRTKAKRDKEVAIATSTGIVAASAT</sequence>
<proteinExistence type="predicted"/>
<feature type="repeat" description="ANK" evidence="3">
    <location>
        <begin position="120"/>
        <end position="152"/>
    </location>
</feature>
<dbReference type="PANTHER" id="PTHR24198">
    <property type="entry name" value="ANKYRIN REPEAT AND PROTEIN KINASE DOMAIN-CONTAINING PROTEIN"/>
    <property type="match status" value="1"/>
</dbReference>
<dbReference type="PANTHER" id="PTHR24198:SF165">
    <property type="entry name" value="ANKYRIN REPEAT-CONTAINING PROTEIN-RELATED"/>
    <property type="match status" value="1"/>
</dbReference>
<dbReference type="PROSITE" id="PS50297">
    <property type="entry name" value="ANK_REP_REGION"/>
    <property type="match status" value="1"/>
</dbReference>
<dbReference type="SMART" id="SM00248">
    <property type="entry name" value="ANK"/>
    <property type="match status" value="3"/>
</dbReference>
<dbReference type="AlphaFoldDB" id="A0AAV9N1M3"/>